<accession>A0ABQ6MTP7</accession>
<name>A0ABQ6MTP7_9STRA</name>
<protein>
    <recommendedName>
        <fullName evidence="2">Tyrosine-protein kinase ephrin type A/B receptor-like domain-containing protein</fullName>
    </recommendedName>
</protein>
<proteinExistence type="predicted"/>
<dbReference type="PANTHER" id="PTHR11319">
    <property type="entry name" value="G PROTEIN-COUPLED RECEPTOR-RELATED"/>
    <property type="match status" value="1"/>
</dbReference>
<evidence type="ECO:0000256" key="1">
    <source>
        <dbReference type="SAM" id="Phobius"/>
    </source>
</evidence>
<gene>
    <name evidence="3" type="ORF">TeGR_g7565</name>
</gene>
<keyword evidence="1" id="KW-0472">Membrane</keyword>
<feature type="transmembrane region" description="Helical" evidence="1">
    <location>
        <begin position="406"/>
        <end position="425"/>
    </location>
</feature>
<sequence length="526" mass="56110">MENEGAIGCDACPAGKALTDDGGTALLHDSVDRCTSCAPGKKSGAGSGACDDCERGKSMDASEASECNECVRGKYAGSMGSVSCAFCGDVLTDSTTDGPGASSSSECLCAREFYDPMSNEDDARCTLCPGGTTCEDRGTTLESLPVDVGMWRASNRSTEILECDNEEACTPPGEGSCEDKTELIKEQTSGAVEDCSYYEAYCEDDSALVNSETTPYPEGWLATHCAKTCGLCEVEAGSSDVMCAEFHTGPLCELCEEGYAMAGGVCVGCSGDGGTGKVWGALTLVGLIGVLLGICGYTVKNANEEKAKELEDRGKGLKKKWGVPAKLFVQYMQIVSMLQVTLDLKFPQTMSGASSGFALANFEFMSFAPVGCVVGMGHDTKLVLYTAGLMGMGALVGVMRKTQGVFQGYLLVLSLLLPTVTKLVFSTFPCLELDNGERWLLADKSIDCNSDGHAGMVAYAWVMVVVFCVGVPGGCFLLLWRARDEIKMAEEVRSKNKSLDGIRFLFENYKPECWYWEPLEMRMPRG</sequence>
<comment type="caution">
    <text evidence="3">The sequence shown here is derived from an EMBL/GenBank/DDBJ whole genome shotgun (WGS) entry which is preliminary data.</text>
</comment>
<keyword evidence="1" id="KW-0812">Transmembrane</keyword>
<organism evidence="3 4">
    <name type="scientific">Tetraparma gracilis</name>
    <dbReference type="NCBI Taxonomy" id="2962635"/>
    <lineage>
        <taxon>Eukaryota</taxon>
        <taxon>Sar</taxon>
        <taxon>Stramenopiles</taxon>
        <taxon>Ochrophyta</taxon>
        <taxon>Bolidophyceae</taxon>
        <taxon>Parmales</taxon>
        <taxon>Triparmaceae</taxon>
        <taxon>Tetraparma</taxon>
    </lineage>
</organism>
<keyword evidence="1" id="KW-1133">Transmembrane helix</keyword>
<feature type="transmembrane region" description="Helical" evidence="1">
    <location>
        <begin position="382"/>
        <end position="399"/>
    </location>
</feature>
<dbReference type="PANTHER" id="PTHR11319:SF35">
    <property type="entry name" value="OUTER MEMBRANE PROTEIN PMPC-RELATED"/>
    <property type="match status" value="1"/>
</dbReference>
<dbReference type="InterPro" id="IPR011641">
    <property type="entry name" value="Tyr-kin_ephrin_A/B_rcpt-like"/>
</dbReference>
<feature type="transmembrane region" description="Helical" evidence="1">
    <location>
        <begin position="278"/>
        <end position="299"/>
    </location>
</feature>
<dbReference type="EMBL" id="BRYB01000569">
    <property type="protein sequence ID" value="GMI33096.1"/>
    <property type="molecule type" value="Genomic_DNA"/>
</dbReference>
<evidence type="ECO:0000259" key="2">
    <source>
        <dbReference type="Pfam" id="PF07699"/>
    </source>
</evidence>
<dbReference type="Proteomes" id="UP001165060">
    <property type="component" value="Unassembled WGS sequence"/>
</dbReference>
<reference evidence="3 4" key="1">
    <citation type="journal article" date="2023" name="Commun. Biol.">
        <title>Genome analysis of Parmales, the sister group of diatoms, reveals the evolutionary specialization of diatoms from phago-mixotrophs to photoautotrophs.</title>
        <authorList>
            <person name="Ban H."/>
            <person name="Sato S."/>
            <person name="Yoshikawa S."/>
            <person name="Yamada K."/>
            <person name="Nakamura Y."/>
            <person name="Ichinomiya M."/>
            <person name="Sato N."/>
            <person name="Blanc-Mathieu R."/>
            <person name="Endo H."/>
            <person name="Kuwata A."/>
            <person name="Ogata H."/>
        </authorList>
    </citation>
    <scope>NUCLEOTIDE SEQUENCE [LARGE SCALE GENOMIC DNA]</scope>
</reference>
<evidence type="ECO:0000313" key="4">
    <source>
        <dbReference type="Proteomes" id="UP001165060"/>
    </source>
</evidence>
<feature type="domain" description="Tyrosine-protein kinase ephrin type A/B receptor-like" evidence="2">
    <location>
        <begin position="62"/>
        <end position="107"/>
    </location>
</feature>
<feature type="transmembrane region" description="Helical" evidence="1">
    <location>
        <begin position="459"/>
        <end position="480"/>
    </location>
</feature>
<keyword evidence="4" id="KW-1185">Reference proteome</keyword>
<evidence type="ECO:0000313" key="3">
    <source>
        <dbReference type="EMBL" id="GMI33096.1"/>
    </source>
</evidence>
<feature type="transmembrane region" description="Helical" evidence="1">
    <location>
        <begin position="357"/>
        <end position="376"/>
    </location>
</feature>
<dbReference type="Pfam" id="PF07699">
    <property type="entry name" value="Ephrin_rec_like"/>
    <property type="match status" value="1"/>
</dbReference>